<proteinExistence type="predicted"/>
<keyword evidence="6" id="KW-1185">Reference proteome</keyword>
<accession>A0A3D9FJV8</accession>
<dbReference type="GO" id="GO:0003700">
    <property type="term" value="F:DNA-binding transcription factor activity"/>
    <property type="evidence" value="ECO:0007669"/>
    <property type="project" value="InterPro"/>
</dbReference>
<reference evidence="5 6" key="1">
    <citation type="submission" date="2018-07" db="EMBL/GenBank/DDBJ databases">
        <title>Genomic Encyclopedia of Archaeal and Bacterial Type Strains, Phase II (KMG-II): from individual species to whole genera.</title>
        <authorList>
            <person name="Goeker M."/>
        </authorList>
    </citation>
    <scope>NUCLEOTIDE SEQUENCE [LARGE SCALE GENOMIC DNA]</scope>
    <source>
        <strain evidence="5 6">DSM 25795</strain>
    </source>
</reference>
<dbReference type="InterPro" id="IPR018060">
    <property type="entry name" value="HTH_AraC"/>
</dbReference>
<dbReference type="SUPFAM" id="SSF46689">
    <property type="entry name" value="Homeodomain-like"/>
    <property type="match status" value="2"/>
</dbReference>
<dbReference type="RefSeq" id="WP_115889946.1">
    <property type="nucleotide sequence ID" value="NZ_QRDQ01000013.1"/>
</dbReference>
<dbReference type="InterPro" id="IPR009057">
    <property type="entry name" value="Homeodomain-like_sf"/>
</dbReference>
<dbReference type="PANTHER" id="PTHR43280:SF2">
    <property type="entry name" value="HTH-TYPE TRANSCRIPTIONAL REGULATOR EXSA"/>
    <property type="match status" value="1"/>
</dbReference>
<dbReference type="Pfam" id="PF12833">
    <property type="entry name" value="HTH_18"/>
    <property type="match status" value="1"/>
</dbReference>
<keyword evidence="3" id="KW-0804">Transcription</keyword>
<dbReference type="PANTHER" id="PTHR43280">
    <property type="entry name" value="ARAC-FAMILY TRANSCRIPTIONAL REGULATOR"/>
    <property type="match status" value="1"/>
</dbReference>
<comment type="caution">
    <text evidence="5">The sequence shown here is derived from an EMBL/GenBank/DDBJ whole genome shotgun (WGS) entry which is preliminary data.</text>
</comment>
<keyword evidence="2 5" id="KW-0238">DNA-binding</keyword>
<dbReference type="OrthoDB" id="1189000at2"/>
<dbReference type="PROSITE" id="PS01124">
    <property type="entry name" value="HTH_ARAC_FAMILY_2"/>
    <property type="match status" value="1"/>
</dbReference>
<dbReference type="PROSITE" id="PS00041">
    <property type="entry name" value="HTH_ARAC_FAMILY_1"/>
    <property type="match status" value="1"/>
</dbReference>
<evidence type="ECO:0000256" key="2">
    <source>
        <dbReference type="ARBA" id="ARBA00023125"/>
    </source>
</evidence>
<keyword evidence="1" id="KW-0805">Transcription regulation</keyword>
<evidence type="ECO:0000313" key="6">
    <source>
        <dbReference type="Proteomes" id="UP000257004"/>
    </source>
</evidence>
<name>A0A3D9FJV8_9FLAO</name>
<dbReference type="AlphaFoldDB" id="A0A3D9FJV8"/>
<evidence type="ECO:0000256" key="3">
    <source>
        <dbReference type="ARBA" id="ARBA00023163"/>
    </source>
</evidence>
<feature type="domain" description="HTH araC/xylS-type" evidence="4">
    <location>
        <begin position="226"/>
        <end position="319"/>
    </location>
</feature>
<dbReference type="Gene3D" id="1.10.10.60">
    <property type="entry name" value="Homeodomain-like"/>
    <property type="match status" value="2"/>
</dbReference>
<evidence type="ECO:0000259" key="4">
    <source>
        <dbReference type="PROSITE" id="PS01124"/>
    </source>
</evidence>
<dbReference type="InterPro" id="IPR018062">
    <property type="entry name" value="HTH_AraC-typ_CS"/>
</dbReference>
<organism evidence="5 6">
    <name type="scientific">Flavobacterium cutihirudinis</name>
    <dbReference type="NCBI Taxonomy" id="1265740"/>
    <lineage>
        <taxon>Bacteria</taxon>
        <taxon>Pseudomonadati</taxon>
        <taxon>Bacteroidota</taxon>
        <taxon>Flavobacteriia</taxon>
        <taxon>Flavobacteriales</taxon>
        <taxon>Flavobacteriaceae</taxon>
        <taxon>Flavobacterium</taxon>
    </lineage>
</organism>
<dbReference type="SMART" id="SM00342">
    <property type="entry name" value="HTH_ARAC"/>
    <property type="match status" value="1"/>
</dbReference>
<evidence type="ECO:0000313" key="5">
    <source>
        <dbReference type="EMBL" id="RED19008.1"/>
    </source>
</evidence>
<evidence type="ECO:0000256" key="1">
    <source>
        <dbReference type="ARBA" id="ARBA00023015"/>
    </source>
</evidence>
<protein>
    <submittedName>
        <fullName evidence="5">AraC-like DNA-binding protein</fullName>
    </submittedName>
</protein>
<gene>
    <name evidence="5" type="ORF">BD847_4028</name>
</gene>
<dbReference type="GO" id="GO:0043565">
    <property type="term" value="F:sequence-specific DNA binding"/>
    <property type="evidence" value="ECO:0007669"/>
    <property type="project" value="InterPro"/>
</dbReference>
<dbReference type="EMBL" id="QRDQ01000013">
    <property type="protein sequence ID" value="RED19008.1"/>
    <property type="molecule type" value="Genomic_DNA"/>
</dbReference>
<dbReference type="Proteomes" id="UP000257004">
    <property type="component" value="Unassembled WGS sequence"/>
</dbReference>
<sequence length="319" mass="36832">MITIKHSYGADLDWIESFAKDFGGSTYGNFIYTDKNISTGTTYFLNTGEEDVVLLYIDVTYNADVHIIQSHEKQDFIGLYFNLTKGQILKTATDLSYDIGMLGYDVSIIDSLLETQYYISSGTKIYGICIFIKKMKIENFARTNENFSANIDKIMDAKKNTFIKFDHMSPETFKVLSDLRKMKVGGELFNINLMATGYHLVSNYIDQILNNDAIKKVTKNDLLKIINIQKDLINNLKEPFPSVRTIADKAHMSETKFKKLFRKVTGMTPNNFYLTHKLEKAKELLEKKTYSINEVCDQLQFSSYTYFIFQFRKYFGVSL</sequence>